<accession>A0A7Y7IFB7</accession>
<evidence type="ECO:0000313" key="1">
    <source>
        <dbReference type="EMBL" id="NVM94446.1"/>
    </source>
</evidence>
<proteinExistence type="predicted"/>
<dbReference type="EMBL" id="JAAMFM010000005">
    <property type="protein sequence ID" value="NVM94446.1"/>
    <property type="molecule type" value="Genomic_DNA"/>
</dbReference>
<comment type="caution">
    <text evidence="1">The sequence shown here is derived from an EMBL/GenBank/DDBJ whole genome shotgun (WGS) entry which is preliminary data.</text>
</comment>
<dbReference type="Proteomes" id="UP000543556">
    <property type="component" value="Unassembled WGS sequence"/>
</dbReference>
<dbReference type="RefSeq" id="WP_176634167.1">
    <property type="nucleotide sequence ID" value="NZ_JAAMFM010000005.1"/>
</dbReference>
<keyword evidence="2" id="KW-1185">Reference proteome</keyword>
<protein>
    <submittedName>
        <fullName evidence="1">Uncharacterized protein</fullName>
    </submittedName>
</protein>
<dbReference type="AlphaFoldDB" id="A0A7Y7IFB7"/>
<sequence length="62" mass="6374">MACNKLLQVADSAKAQHVLIVTVAFGDATTATCAAEGAELGPIFVSAVNAISPNQHLLRIPD</sequence>
<evidence type="ECO:0000313" key="2">
    <source>
        <dbReference type="Proteomes" id="UP000543556"/>
    </source>
</evidence>
<gene>
    <name evidence="1" type="ORF">G6034_05890</name>
</gene>
<name>A0A7Y7IFB7_9MICC</name>
<organism evidence="1 2">
    <name type="scientific">Arthrobacter wenxiniae</name>
    <dbReference type="NCBI Taxonomy" id="2713570"/>
    <lineage>
        <taxon>Bacteria</taxon>
        <taxon>Bacillati</taxon>
        <taxon>Actinomycetota</taxon>
        <taxon>Actinomycetes</taxon>
        <taxon>Micrococcales</taxon>
        <taxon>Micrococcaceae</taxon>
        <taxon>Arthrobacter</taxon>
    </lineage>
</organism>
<reference evidence="1 2" key="1">
    <citation type="submission" date="2020-02" db="EMBL/GenBank/DDBJ databases">
        <title>Genome sequence of strain AETb3-4.</title>
        <authorList>
            <person name="Gao J."/>
            <person name="Zhang X."/>
        </authorList>
    </citation>
    <scope>NUCLEOTIDE SEQUENCE [LARGE SCALE GENOMIC DNA]</scope>
    <source>
        <strain evidence="1 2">AETb3-4</strain>
    </source>
</reference>